<keyword evidence="4" id="KW-1185">Reference proteome</keyword>
<dbReference type="RefSeq" id="WP_173065513.1">
    <property type="nucleotide sequence ID" value="NZ_AP022853.1"/>
</dbReference>
<gene>
    <name evidence="3" type="ORF">SKTS_24780</name>
</gene>
<dbReference type="InterPro" id="IPR010791">
    <property type="entry name" value="AttH_dom"/>
</dbReference>
<proteinExistence type="predicted"/>
<protein>
    <submittedName>
        <fullName evidence="3">Carotenoid 1,2-hydratase</fullName>
    </submittedName>
</protein>
<keyword evidence="1" id="KW-0732">Signal</keyword>
<dbReference type="SUPFAM" id="SSF159245">
    <property type="entry name" value="AttH-like"/>
    <property type="match status" value="1"/>
</dbReference>
<feature type="domain" description="AttH" evidence="2">
    <location>
        <begin position="37"/>
        <end position="209"/>
    </location>
</feature>
<feature type="signal peptide" evidence="1">
    <location>
        <begin position="1"/>
        <end position="20"/>
    </location>
</feature>
<dbReference type="PANTHER" id="PTHR38591:SF1">
    <property type="entry name" value="BLL1000 PROTEIN"/>
    <property type="match status" value="1"/>
</dbReference>
<dbReference type="Proteomes" id="UP000502260">
    <property type="component" value="Chromosome"/>
</dbReference>
<dbReference type="PANTHER" id="PTHR38591">
    <property type="entry name" value="HYDROLASE"/>
    <property type="match status" value="1"/>
</dbReference>
<evidence type="ECO:0000313" key="4">
    <source>
        <dbReference type="Proteomes" id="UP000502260"/>
    </source>
</evidence>
<dbReference type="InterPro" id="IPR023374">
    <property type="entry name" value="AttH-like_dom_sf"/>
</dbReference>
<evidence type="ECO:0000256" key="1">
    <source>
        <dbReference type="SAM" id="SignalP"/>
    </source>
</evidence>
<dbReference type="KEGG" id="slac:SKTS_24780"/>
<dbReference type="EMBL" id="AP022853">
    <property type="protein sequence ID" value="BCB27592.1"/>
    <property type="molecule type" value="Genomic_DNA"/>
</dbReference>
<dbReference type="Pfam" id="PF07143">
    <property type="entry name" value="CrtC"/>
    <property type="match status" value="1"/>
</dbReference>
<sequence length="347" mass="38262">MRALLRLLLLTALWPLLGSAANIDLARDAGSHPAARTEWWYVTGWLRTEEGNALGFQVTFFRSRTTGNDANPSRFAPRQILFAHAAISDPRLGHLLGDQRAARAGFGLAEAREGKTEVWIDDWSLRQADDGDGYTIRLPAREFSLALVLKTTQAPLLNGPGGLSRKAAEPGATSHYYSQPQLLAKGTVARDGKTSPVTGSAWLDHEWSDSYLEADAVGWDWVGLNLADGGALMLFRMRDRNGGTRWAGGSHRKADGSVTLFEPGDIRFTPLRLWRSPRSGTSYPVAWHIDAKGLEFDLEPMMDDQENDARATAGTIYWEGAVRALATGREIARGYLELTGYWLPLRL</sequence>
<name>A0A6F8VF65_9PROT</name>
<evidence type="ECO:0000313" key="3">
    <source>
        <dbReference type="EMBL" id="BCB27592.1"/>
    </source>
</evidence>
<feature type="chain" id="PRO_5026186102" evidence="1">
    <location>
        <begin position="21"/>
        <end position="347"/>
    </location>
</feature>
<accession>A0A6F8VF65</accession>
<dbReference type="AlphaFoldDB" id="A0A6F8VF65"/>
<organism evidence="3 4">
    <name type="scientific">Sulfurimicrobium lacus</name>
    <dbReference type="NCBI Taxonomy" id="2715678"/>
    <lineage>
        <taxon>Bacteria</taxon>
        <taxon>Pseudomonadati</taxon>
        <taxon>Pseudomonadota</taxon>
        <taxon>Betaproteobacteria</taxon>
        <taxon>Nitrosomonadales</taxon>
        <taxon>Sulfuricellaceae</taxon>
        <taxon>Sulfurimicrobium</taxon>
    </lineage>
</organism>
<dbReference type="Gene3D" id="2.40.370.10">
    <property type="entry name" value="AttH-like domain"/>
    <property type="match status" value="2"/>
</dbReference>
<evidence type="ECO:0000259" key="2">
    <source>
        <dbReference type="Pfam" id="PF07143"/>
    </source>
</evidence>
<reference evidence="4" key="1">
    <citation type="submission" date="2020-03" db="EMBL/GenBank/DDBJ databases">
        <title>Complete genome sequence of sulfur-oxidizing bacterium skT11.</title>
        <authorList>
            <person name="Kanda M."/>
            <person name="Kojima H."/>
            <person name="Fukui M."/>
        </authorList>
    </citation>
    <scope>NUCLEOTIDE SEQUENCE [LARGE SCALE GENOMIC DNA]</scope>
    <source>
        <strain evidence="4">skT11</strain>
    </source>
</reference>
<dbReference type="Pfam" id="PF17186">
    <property type="entry name" value="Lipocalin_9"/>
    <property type="match status" value="1"/>
</dbReference>